<evidence type="ECO:0000259" key="11">
    <source>
        <dbReference type="PROSITE" id="PS50089"/>
    </source>
</evidence>
<keyword evidence="3" id="KW-0479">Metal-binding</keyword>
<dbReference type="PANTHER" id="PTHR46539:SF1">
    <property type="entry name" value="E3 UBIQUITIN-PROTEIN LIGASE ATL42"/>
    <property type="match status" value="1"/>
</dbReference>
<evidence type="ECO:0000256" key="4">
    <source>
        <dbReference type="ARBA" id="ARBA00022771"/>
    </source>
</evidence>
<dbReference type="STRING" id="4537.A0A0E0K3D1"/>
<evidence type="ECO:0000313" key="13">
    <source>
        <dbReference type="Proteomes" id="UP000026962"/>
    </source>
</evidence>
<dbReference type="InterPro" id="IPR013083">
    <property type="entry name" value="Znf_RING/FYVE/PHD"/>
</dbReference>
<accession>A0A0E0K3D1</accession>
<dbReference type="PANTHER" id="PTHR46539">
    <property type="entry name" value="E3 UBIQUITIN-PROTEIN LIGASE ATL42"/>
    <property type="match status" value="1"/>
</dbReference>
<keyword evidence="4 8" id="KW-0863">Zinc-finger</keyword>
<reference evidence="12" key="1">
    <citation type="submission" date="2015-04" db="UniProtKB">
        <authorList>
            <consortium name="EnsemblPlants"/>
        </authorList>
    </citation>
    <scope>IDENTIFICATION</scope>
</reference>
<dbReference type="GO" id="GO:0008270">
    <property type="term" value="F:zinc ion binding"/>
    <property type="evidence" value="ECO:0007669"/>
    <property type="project" value="UniProtKB-KW"/>
</dbReference>
<keyword evidence="13" id="KW-1185">Reference proteome</keyword>
<proteinExistence type="predicted"/>
<dbReference type="HOGENOM" id="CLU_1680457_0_0_1"/>
<dbReference type="eggNOG" id="KOG0800">
    <property type="taxonomic scope" value="Eukaryota"/>
</dbReference>
<protein>
    <recommendedName>
        <fullName evidence="11">RING-type domain-containing protein</fullName>
    </recommendedName>
</protein>
<keyword evidence="6 10" id="KW-1133">Transmembrane helix</keyword>
<evidence type="ECO:0000256" key="6">
    <source>
        <dbReference type="ARBA" id="ARBA00022989"/>
    </source>
</evidence>
<comment type="subcellular location">
    <subcellularLocation>
        <location evidence="1">Membrane</location>
    </subcellularLocation>
</comment>
<dbReference type="Pfam" id="PF13639">
    <property type="entry name" value="zf-RING_2"/>
    <property type="match status" value="1"/>
</dbReference>
<dbReference type="SMART" id="SM00184">
    <property type="entry name" value="RING"/>
    <property type="match status" value="1"/>
</dbReference>
<keyword evidence="2 10" id="KW-0812">Transmembrane</keyword>
<dbReference type="GO" id="GO:0016020">
    <property type="term" value="C:membrane"/>
    <property type="evidence" value="ECO:0007669"/>
    <property type="project" value="UniProtKB-SubCell"/>
</dbReference>
<dbReference type="PROSITE" id="PS50089">
    <property type="entry name" value="ZF_RING_2"/>
    <property type="match status" value="1"/>
</dbReference>
<sequence length="150" mass="15924">MESQELWALYVGVASLAIGMLGVLGVWLCYLFQAVARGPPPAPPPPPCTPETEEEDKNGLSEEELRTLGGVCAAVAGDGEEEEQLCPICLDGMEAGRAVRVLPGCSRAFHQDCVDRWLTISPRCPVCNVWVTPQSPGTSPPPPAKPALDS</sequence>
<dbReference type="Gene3D" id="3.30.40.10">
    <property type="entry name" value="Zinc/RING finger domain, C3HC4 (zinc finger)"/>
    <property type="match status" value="1"/>
</dbReference>
<evidence type="ECO:0000256" key="8">
    <source>
        <dbReference type="PROSITE-ProRule" id="PRU00175"/>
    </source>
</evidence>
<dbReference type="Proteomes" id="UP000026962">
    <property type="component" value="Chromosome 2"/>
</dbReference>
<dbReference type="InterPro" id="IPR001841">
    <property type="entry name" value="Znf_RING"/>
</dbReference>
<dbReference type="SUPFAM" id="SSF57850">
    <property type="entry name" value="RING/U-box"/>
    <property type="match status" value="1"/>
</dbReference>
<keyword evidence="5" id="KW-0862">Zinc</keyword>
<evidence type="ECO:0000256" key="1">
    <source>
        <dbReference type="ARBA" id="ARBA00004370"/>
    </source>
</evidence>
<evidence type="ECO:0000256" key="9">
    <source>
        <dbReference type="SAM" id="MobiDB-lite"/>
    </source>
</evidence>
<evidence type="ECO:0000256" key="2">
    <source>
        <dbReference type="ARBA" id="ARBA00022692"/>
    </source>
</evidence>
<dbReference type="EnsemblPlants" id="OPUNC02G24810.1">
    <property type="protein sequence ID" value="OPUNC02G24810.1"/>
    <property type="gene ID" value="OPUNC02G24810"/>
</dbReference>
<evidence type="ECO:0000256" key="7">
    <source>
        <dbReference type="ARBA" id="ARBA00023136"/>
    </source>
</evidence>
<reference evidence="12" key="2">
    <citation type="submission" date="2018-05" db="EMBL/GenBank/DDBJ databases">
        <title>OpunRS2 (Oryza punctata Reference Sequence Version 2).</title>
        <authorList>
            <person name="Zhang J."/>
            <person name="Kudrna D."/>
            <person name="Lee S."/>
            <person name="Talag J."/>
            <person name="Welchert J."/>
            <person name="Wing R.A."/>
        </authorList>
    </citation>
    <scope>NUCLEOTIDE SEQUENCE [LARGE SCALE GENOMIC DNA]</scope>
</reference>
<organism evidence="12">
    <name type="scientific">Oryza punctata</name>
    <name type="common">Red rice</name>
    <dbReference type="NCBI Taxonomy" id="4537"/>
    <lineage>
        <taxon>Eukaryota</taxon>
        <taxon>Viridiplantae</taxon>
        <taxon>Streptophyta</taxon>
        <taxon>Embryophyta</taxon>
        <taxon>Tracheophyta</taxon>
        <taxon>Spermatophyta</taxon>
        <taxon>Magnoliopsida</taxon>
        <taxon>Liliopsida</taxon>
        <taxon>Poales</taxon>
        <taxon>Poaceae</taxon>
        <taxon>BOP clade</taxon>
        <taxon>Oryzoideae</taxon>
        <taxon>Oryzeae</taxon>
        <taxon>Oryzinae</taxon>
        <taxon>Oryza</taxon>
    </lineage>
</organism>
<keyword evidence="7 10" id="KW-0472">Membrane</keyword>
<evidence type="ECO:0000256" key="5">
    <source>
        <dbReference type="ARBA" id="ARBA00022833"/>
    </source>
</evidence>
<feature type="region of interest" description="Disordered" evidence="9">
    <location>
        <begin position="41"/>
        <end position="61"/>
    </location>
</feature>
<dbReference type="Gramene" id="OPUNC02G24810.1">
    <property type="protein sequence ID" value="OPUNC02G24810.1"/>
    <property type="gene ID" value="OPUNC02G24810"/>
</dbReference>
<feature type="transmembrane region" description="Helical" evidence="10">
    <location>
        <begin position="6"/>
        <end position="32"/>
    </location>
</feature>
<evidence type="ECO:0000313" key="12">
    <source>
        <dbReference type="EnsemblPlants" id="OPUNC02G24810.1"/>
    </source>
</evidence>
<feature type="domain" description="RING-type" evidence="11">
    <location>
        <begin position="86"/>
        <end position="128"/>
    </location>
</feature>
<dbReference type="OMA" id="MESQELW"/>
<evidence type="ECO:0000256" key="10">
    <source>
        <dbReference type="SAM" id="Phobius"/>
    </source>
</evidence>
<evidence type="ECO:0000256" key="3">
    <source>
        <dbReference type="ARBA" id="ARBA00022723"/>
    </source>
</evidence>
<name>A0A0E0K3D1_ORYPU</name>
<dbReference type="AlphaFoldDB" id="A0A0E0K3D1"/>